<comment type="caution">
    <text evidence="1">The sequence shown here is derived from an EMBL/GenBank/DDBJ whole genome shotgun (WGS) entry which is preliminary data.</text>
</comment>
<protein>
    <submittedName>
        <fullName evidence="1">Spore coat protein</fullName>
    </submittedName>
</protein>
<dbReference type="RefSeq" id="WP_210596670.1">
    <property type="nucleotide sequence ID" value="NZ_JAGKSQ010000002.1"/>
</dbReference>
<keyword evidence="2" id="KW-1185">Reference proteome</keyword>
<keyword evidence="1" id="KW-0167">Capsid protein</keyword>
<evidence type="ECO:0000313" key="1">
    <source>
        <dbReference type="EMBL" id="MBP3950954.1"/>
    </source>
</evidence>
<organism evidence="1 2">
    <name type="scientific">Halalkalibacter suaedae</name>
    <dbReference type="NCBI Taxonomy" id="2822140"/>
    <lineage>
        <taxon>Bacteria</taxon>
        <taxon>Bacillati</taxon>
        <taxon>Bacillota</taxon>
        <taxon>Bacilli</taxon>
        <taxon>Bacillales</taxon>
        <taxon>Bacillaceae</taxon>
        <taxon>Halalkalibacter</taxon>
    </lineage>
</organism>
<reference evidence="1" key="1">
    <citation type="submission" date="2021-03" db="EMBL/GenBank/DDBJ databases">
        <title>Bacillus suaedae sp. nov., isolated from Suaeda aralocaspica.</title>
        <authorList>
            <person name="Lei R.F.R."/>
        </authorList>
    </citation>
    <scope>NUCLEOTIDE SEQUENCE</scope>
    <source>
        <strain evidence="1">YZJH907-2</strain>
    </source>
</reference>
<dbReference type="AlphaFoldDB" id="A0A941AT59"/>
<sequence length="86" mass="9599">MNNQDHVSTDQRFGLGYGAGFGRPGFGRPGFGRPGFGRPGYGNRYPFGLPFLTGLAAGALLTPRPVYGYPYPPYPYPYPYPYYPYY</sequence>
<evidence type="ECO:0000313" key="2">
    <source>
        <dbReference type="Proteomes" id="UP000678228"/>
    </source>
</evidence>
<proteinExistence type="predicted"/>
<name>A0A941AT59_9BACI</name>
<dbReference type="Proteomes" id="UP000678228">
    <property type="component" value="Unassembled WGS sequence"/>
</dbReference>
<keyword evidence="1" id="KW-0946">Virion</keyword>
<dbReference type="EMBL" id="JAGKSQ010000002">
    <property type="protein sequence ID" value="MBP3950954.1"/>
    <property type="molecule type" value="Genomic_DNA"/>
</dbReference>
<accession>A0A941AT59</accession>
<gene>
    <name evidence="1" type="ORF">J7W16_07375</name>
</gene>